<dbReference type="GO" id="GO:0006355">
    <property type="term" value="P:regulation of DNA-templated transcription"/>
    <property type="evidence" value="ECO:0007669"/>
    <property type="project" value="InterPro"/>
</dbReference>
<evidence type="ECO:0000256" key="2">
    <source>
        <dbReference type="ARBA" id="ARBA00023015"/>
    </source>
</evidence>
<dbReference type="Pfam" id="PF00874">
    <property type="entry name" value="PRD"/>
    <property type="match status" value="1"/>
</dbReference>
<dbReference type="InterPro" id="IPR011608">
    <property type="entry name" value="PRD"/>
</dbReference>
<dbReference type="PANTHER" id="PTHR30185:SF18">
    <property type="entry name" value="TRANSCRIPTIONAL REGULATOR MTLR"/>
    <property type="match status" value="1"/>
</dbReference>
<dbReference type="InterPro" id="IPR036634">
    <property type="entry name" value="PRD_sf"/>
</dbReference>
<keyword evidence="5" id="KW-0808">Transferase</keyword>
<dbReference type="InterPro" id="IPR050661">
    <property type="entry name" value="BglG_antiterminators"/>
</dbReference>
<keyword evidence="2" id="KW-0805">Transcription regulation</keyword>
<sequence length="556" mass="64152">MLFLDKDSYALLTYLLSQDEPETIMAISKTLGQSRRKIYYSLEKVNEALPESVGPIVSVPRIGVQLTPEQKAACQELLAELDDYSYVMSMEERIQLLLVYILVSPERVTLERMMALTDVSRNTTLNDLNAIRERLSQEYRYLPLVVTKSQGYFINSHLLDKIQYIYSLLFTIFTSSNNSFLAIFEKKMRDLSGSFSRLEDDRSAALLQQFHDMQKVWGKEMYHSDIKLMVRILPYILLSYRNSQLTSEEREDVVKELGLVRKRIEYKIAQRISLFIKEQYRLELDDIEQALIGILLLSSRKNYDSHINTLDFRDVEEAIEVFLQDFEKNTHYQFVQRADLAQRLLIHCKALIFRKTYGILSKNPLTAQIKEKYGSLFEATTNCVDVLEKAWMIQLTDDDIAHLAVHLGGALRSIELQRSPERVCIVCDQGVPIQRLLVRQVEYHFPSVTVTAVFTTEQFKSVEDILEVDALIQTNDSLESQLPSVQVSPILNREDILAIGKILRHPNPLQNGKAATELRHLIETYIPDGDKQAIFKAKLQKLIQDNLMMGLILEDL</sequence>
<dbReference type="KEGG" id="smen:SAMEA4412692_1443"/>
<dbReference type="RefSeq" id="WP_018374283.1">
    <property type="nucleotide sequence ID" value="NZ_LT906439.1"/>
</dbReference>
<keyword evidence="6" id="KW-1185">Reference proteome</keyword>
<accession>A0A239SVR1</accession>
<dbReference type="Gene3D" id="1.10.1790.10">
    <property type="entry name" value="PRD domain"/>
    <property type="match status" value="1"/>
</dbReference>
<dbReference type="PANTHER" id="PTHR30185">
    <property type="entry name" value="CRYPTIC BETA-GLUCOSIDE BGL OPERON ANTITERMINATOR"/>
    <property type="match status" value="1"/>
</dbReference>
<evidence type="ECO:0000313" key="6">
    <source>
        <dbReference type="Proteomes" id="UP000215185"/>
    </source>
</evidence>
<feature type="domain" description="PRD" evidence="4">
    <location>
        <begin position="197"/>
        <end position="306"/>
    </location>
</feature>
<dbReference type="Proteomes" id="UP000215185">
    <property type="component" value="Chromosome 1"/>
</dbReference>
<name>A0A239SVR1_9STRE</name>
<dbReference type="SUPFAM" id="SSF63520">
    <property type="entry name" value="PTS-regulatory domain, PRD"/>
    <property type="match status" value="1"/>
</dbReference>
<dbReference type="AlphaFoldDB" id="A0A239SVR1"/>
<dbReference type="STRING" id="1123308.GCA_000380085_01745"/>
<protein>
    <submittedName>
        <fullName evidence="5">Phosphotransferase</fullName>
        <ecNumber evidence="5">2.7.1.-</ecNumber>
    </submittedName>
</protein>
<evidence type="ECO:0000313" key="5">
    <source>
        <dbReference type="EMBL" id="SNU89322.1"/>
    </source>
</evidence>
<dbReference type="eggNOG" id="COG3711">
    <property type="taxonomic scope" value="Bacteria"/>
</dbReference>
<dbReference type="PROSITE" id="PS51372">
    <property type="entry name" value="PRD_2"/>
    <property type="match status" value="2"/>
</dbReference>
<keyword evidence="3" id="KW-0804">Transcription</keyword>
<dbReference type="EC" id="2.7.1.-" evidence="5"/>
<feature type="domain" description="PRD" evidence="4">
    <location>
        <begin position="310"/>
        <end position="417"/>
    </location>
</feature>
<dbReference type="EMBL" id="LT906439">
    <property type="protein sequence ID" value="SNU89322.1"/>
    <property type="molecule type" value="Genomic_DNA"/>
</dbReference>
<reference evidence="5 6" key="1">
    <citation type="submission" date="2017-06" db="EMBL/GenBank/DDBJ databases">
        <authorList>
            <consortium name="Pathogen Informatics"/>
        </authorList>
    </citation>
    <scope>NUCLEOTIDE SEQUENCE [LARGE SCALE GENOMIC DNA]</scope>
    <source>
        <strain evidence="5 6">NCTC13788</strain>
    </source>
</reference>
<dbReference type="OrthoDB" id="369398at2"/>
<gene>
    <name evidence="5" type="primary">licR_5</name>
    <name evidence="5" type="ORF">SAMEA4412692_01443</name>
</gene>
<dbReference type="GO" id="GO:0016740">
    <property type="term" value="F:transferase activity"/>
    <property type="evidence" value="ECO:0007669"/>
    <property type="project" value="UniProtKB-KW"/>
</dbReference>
<dbReference type="CDD" id="cd05568">
    <property type="entry name" value="PTS_IIB_bgl_like"/>
    <property type="match status" value="1"/>
</dbReference>
<evidence type="ECO:0000259" key="4">
    <source>
        <dbReference type="PROSITE" id="PS51372"/>
    </source>
</evidence>
<proteinExistence type="predicted"/>
<evidence type="ECO:0000256" key="1">
    <source>
        <dbReference type="ARBA" id="ARBA00022737"/>
    </source>
</evidence>
<organism evidence="5 6">
    <name type="scientific">Streptococcus merionis</name>
    <dbReference type="NCBI Taxonomy" id="400065"/>
    <lineage>
        <taxon>Bacteria</taxon>
        <taxon>Bacillati</taxon>
        <taxon>Bacillota</taxon>
        <taxon>Bacilli</taxon>
        <taxon>Lactobacillales</taxon>
        <taxon>Streptococcaceae</taxon>
        <taxon>Streptococcus</taxon>
    </lineage>
</organism>
<evidence type="ECO:0000256" key="3">
    <source>
        <dbReference type="ARBA" id="ARBA00023163"/>
    </source>
</evidence>
<keyword evidence="1" id="KW-0677">Repeat</keyword>